<evidence type="ECO:0000256" key="8">
    <source>
        <dbReference type="NCBIfam" id="TIGR00362"/>
    </source>
</evidence>
<dbReference type="CDD" id="cd06571">
    <property type="entry name" value="Bac_DnaA_C"/>
    <property type="match status" value="1"/>
</dbReference>
<dbReference type="InterPro" id="IPR024633">
    <property type="entry name" value="DnaA_N_dom"/>
</dbReference>
<dbReference type="InterPro" id="IPR027417">
    <property type="entry name" value="P-loop_NTPase"/>
</dbReference>
<feature type="domain" description="Chromosomal replication initiator DnaA C-terminal" evidence="12">
    <location>
        <begin position="347"/>
        <end position="415"/>
    </location>
</feature>
<keyword evidence="5 9" id="KW-0067">ATP-binding</keyword>
<dbReference type="Gene3D" id="3.30.300.180">
    <property type="match status" value="1"/>
</dbReference>
<dbReference type="PROSITE" id="PS01008">
    <property type="entry name" value="DNAA"/>
    <property type="match status" value="1"/>
</dbReference>
<dbReference type="GO" id="GO:0006275">
    <property type="term" value="P:regulation of DNA replication"/>
    <property type="evidence" value="ECO:0007669"/>
    <property type="project" value="UniProtKB-UniRule"/>
</dbReference>
<dbReference type="PANTHER" id="PTHR30050">
    <property type="entry name" value="CHROMOSOMAL REPLICATION INITIATOR PROTEIN DNAA"/>
    <property type="match status" value="1"/>
</dbReference>
<keyword evidence="4 9" id="KW-0547">Nucleotide-binding</keyword>
<dbReference type="Gene3D" id="3.40.50.300">
    <property type="entry name" value="P-loop containing nucleotide triphosphate hydrolases"/>
    <property type="match status" value="1"/>
</dbReference>
<dbReference type="Proteomes" id="UP000176608">
    <property type="component" value="Unassembled WGS sequence"/>
</dbReference>
<dbReference type="STRING" id="1802617.A2886_01960"/>
<evidence type="ECO:0000313" key="13">
    <source>
        <dbReference type="EMBL" id="OGC47367.1"/>
    </source>
</evidence>
<protein>
    <recommendedName>
        <fullName evidence="8 9">Chromosomal replication initiator protein DnaA</fullName>
    </recommendedName>
</protein>
<evidence type="ECO:0000256" key="3">
    <source>
        <dbReference type="ARBA" id="ARBA00022705"/>
    </source>
</evidence>
<feature type="domain" description="AAA+ ATPase" evidence="11">
    <location>
        <begin position="140"/>
        <end position="269"/>
    </location>
</feature>
<dbReference type="SUPFAM" id="SSF48295">
    <property type="entry name" value="TrpR-like"/>
    <property type="match status" value="1"/>
</dbReference>
<comment type="caution">
    <text evidence="13">The sequence shown here is derived from an EMBL/GenBank/DDBJ whole genome shotgun (WGS) entry which is preliminary data.</text>
</comment>
<comment type="similarity">
    <text evidence="1 10">Belongs to the DnaA family.</text>
</comment>
<evidence type="ECO:0000256" key="6">
    <source>
        <dbReference type="ARBA" id="ARBA00023121"/>
    </source>
</evidence>
<dbReference type="Gene3D" id="1.10.8.60">
    <property type="match status" value="1"/>
</dbReference>
<evidence type="ECO:0000256" key="4">
    <source>
        <dbReference type="ARBA" id="ARBA00022741"/>
    </source>
</evidence>
<dbReference type="SMART" id="SM00760">
    <property type="entry name" value="Bac_DnaA_C"/>
    <property type="match status" value="1"/>
</dbReference>
<evidence type="ECO:0000259" key="12">
    <source>
        <dbReference type="SMART" id="SM00760"/>
    </source>
</evidence>
<evidence type="ECO:0000259" key="11">
    <source>
        <dbReference type="SMART" id="SM00382"/>
    </source>
</evidence>
<name>A0A1F4UQW3_UNCKA</name>
<dbReference type="PRINTS" id="PR00051">
    <property type="entry name" value="DNAA"/>
</dbReference>
<dbReference type="InterPro" id="IPR038454">
    <property type="entry name" value="DnaA_N_sf"/>
</dbReference>
<dbReference type="InterPro" id="IPR003593">
    <property type="entry name" value="AAA+_ATPase"/>
</dbReference>
<organism evidence="13 14">
    <name type="scientific">candidate division WWE3 bacterium RIFCSPHIGHO2_01_FULL_42_13</name>
    <dbReference type="NCBI Taxonomy" id="1802617"/>
    <lineage>
        <taxon>Bacteria</taxon>
        <taxon>Katanobacteria</taxon>
    </lineage>
</organism>
<accession>A0A1F4UQW3</accession>
<evidence type="ECO:0000256" key="7">
    <source>
        <dbReference type="ARBA" id="ARBA00023125"/>
    </source>
</evidence>
<dbReference type="SMART" id="SM00382">
    <property type="entry name" value="AAA"/>
    <property type="match status" value="1"/>
</dbReference>
<dbReference type="AlphaFoldDB" id="A0A1F4UQW3"/>
<keyword evidence="7 9" id="KW-0238">DNA-binding</keyword>
<dbReference type="GO" id="GO:0006270">
    <property type="term" value="P:DNA replication initiation"/>
    <property type="evidence" value="ECO:0007669"/>
    <property type="project" value="UniProtKB-UniRule"/>
</dbReference>
<evidence type="ECO:0000256" key="10">
    <source>
        <dbReference type="RuleBase" id="RU004227"/>
    </source>
</evidence>
<dbReference type="InterPro" id="IPR001957">
    <property type="entry name" value="Chromosome_initiator_DnaA"/>
</dbReference>
<dbReference type="Pfam" id="PF11638">
    <property type="entry name" value="DnaA_N"/>
    <property type="match status" value="1"/>
</dbReference>
<dbReference type="GO" id="GO:0003688">
    <property type="term" value="F:DNA replication origin binding"/>
    <property type="evidence" value="ECO:0007669"/>
    <property type="project" value="UniProtKB-UniRule"/>
</dbReference>
<dbReference type="InterPro" id="IPR020591">
    <property type="entry name" value="Chromosome_initiator_DnaA-like"/>
</dbReference>
<proteinExistence type="inferred from homology"/>
<dbReference type="CDD" id="cd00009">
    <property type="entry name" value="AAA"/>
    <property type="match status" value="1"/>
</dbReference>
<keyword evidence="6" id="KW-0446">Lipid-binding</keyword>
<dbReference type="Pfam" id="PF08299">
    <property type="entry name" value="Bac_DnaA_C"/>
    <property type="match status" value="1"/>
</dbReference>
<dbReference type="SUPFAM" id="SSF52540">
    <property type="entry name" value="P-loop containing nucleoside triphosphate hydrolases"/>
    <property type="match status" value="1"/>
</dbReference>
<dbReference type="InterPro" id="IPR013159">
    <property type="entry name" value="DnaA_C"/>
</dbReference>
<evidence type="ECO:0000256" key="5">
    <source>
        <dbReference type="ARBA" id="ARBA00022840"/>
    </source>
</evidence>
<dbReference type="Gene3D" id="1.10.1750.10">
    <property type="match status" value="1"/>
</dbReference>
<dbReference type="NCBIfam" id="TIGR00362">
    <property type="entry name" value="DnaA"/>
    <property type="match status" value="1"/>
</dbReference>
<dbReference type="GO" id="GO:0005886">
    <property type="term" value="C:plasma membrane"/>
    <property type="evidence" value="ECO:0007669"/>
    <property type="project" value="TreeGrafter"/>
</dbReference>
<reference evidence="13 14" key="1">
    <citation type="journal article" date="2016" name="Nat. Commun.">
        <title>Thousands of microbial genomes shed light on interconnected biogeochemical processes in an aquifer system.</title>
        <authorList>
            <person name="Anantharaman K."/>
            <person name="Brown C.T."/>
            <person name="Hug L.A."/>
            <person name="Sharon I."/>
            <person name="Castelle C.J."/>
            <person name="Probst A.J."/>
            <person name="Thomas B.C."/>
            <person name="Singh A."/>
            <person name="Wilkins M.J."/>
            <person name="Karaoz U."/>
            <person name="Brodie E.L."/>
            <person name="Williams K.H."/>
            <person name="Hubbard S.S."/>
            <person name="Banfield J.F."/>
        </authorList>
    </citation>
    <scope>NUCLEOTIDE SEQUENCE [LARGE SCALE GENOMIC DNA]</scope>
</reference>
<evidence type="ECO:0000256" key="1">
    <source>
        <dbReference type="ARBA" id="ARBA00006583"/>
    </source>
</evidence>
<dbReference type="EMBL" id="MEVA01000012">
    <property type="protein sequence ID" value="OGC47367.1"/>
    <property type="molecule type" value="Genomic_DNA"/>
</dbReference>
<evidence type="ECO:0000313" key="14">
    <source>
        <dbReference type="Proteomes" id="UP000176608"/>
    </source>
</evidence>
<comment type="function">
    <text evidence="9">Plays an essential role in the initiation and regulation of chromosomal replication. ATP-DnaA binds to the origin of replication (oriC) to initiate formation of the DNA replication initiation complex once per cell cycle. Binds the DnaA box (a 9 base pair repeat at the origin) and separates the double-stranded (ds)DNA. Forms a right-handed helical filament on oriC DNA; dsDNA binds to the exterior of the filament while single-stranded (ss)DNA is stabiized in the filament's interior. The ATP-DnaA-oriC complex binds and stabilizes one strand of the AT-rich DNA unwinding element (DUE), permitting loading of DNA polymerase. After initiation quickly degrades to an ADP-DnaA complex that is not apt for DNA replication. Binds acidic phospholipids.</text>
</comment>
<dbReference type="GO" id="GO:0005524">
    <property type="term" value="F:ATP binding"/>
    <property type="evidence" value="ECO:0007669"/>
    <property type="project" value="UniProtKB-UniRule"/>
</dbReference>
<dbReference type="PANTHER" id="PTHR30050:SF2">
    <property type="entry name" value="CHROMOSOMAL REPLICATION INITIATOR PROTEIN DNAA"/>
    <property type="match status" value="1"/>
</dbReference>
<dbReference type="GO" id="GO:0008289">
    <property type="term" value="F:lipid binding"/>
    <property type="evidence" value="ECO:0007669"/>
    <property type="project" value="UniProtKB-KW"/>
</dbReference>
<sequence length="445" mass="49551">MNANQAFQAALGQLQVEMPKGTYDTWVRDAELVAYEDGAFVIGANNAYARDWLEGRLKSTIARMLTGMMNRTVEVRFVVWQPTETAGKATPVENGESPVFQDRTQEIATALEAFTKLVRWSGNQIALSVSQKIAEKPGIMYNPLILYGEPGVGKSVTLAAIAKVATAYGVNVLRASAEEFTNGFVEALRTKNMQEFREKYRRADMLLVDDFHFLQGKGKTLEEFLSTFNALYSEGKHIVLATNKPPQDMELEEALASRLKGGLLVEVEEPDFEARLGILQQLVDNQGLKIEPWVLEKTASTITHDIRSLIGVLNRIVATTGYMGKSLENGGLEKILGEFVSDLRERDPKTVIEAVAKEFGIPIGRLLSDRREYPLAIARQVAMYLLREHEGKSLNEIGSLLERDHTTVQHGVEKIEEELRAQNSPITKKVRALEKSLYGLVPVKA</sequence>
<gene>
    <name evidence="13" type="ORF">A2886_01960</name>
</gene>
<dbReference type="InterPro" id="IPR013317">
    <property type="entry name" value="DnaA_dom"/>
</dbReference>
<dbReference type="Pfam" id="PF00308">
    <property type="entry name" value="Bac_DnaA"/>
    <property type="match status" value="1"/>
</dbReference>
<dbReference type="InterPro" id="IPR010921">
    <property type="entry name" value="Trp_repressor/repl_initiator"/>
</dbReference>
<keyword evidence="2" id="KW-0963">Cytoplasm</keyword>
<dbReference type="InterPro" id="IPR018312">
    <property type="entry name" value="Chromosome_initiator_DnaA_CS"/>
</dbReference>
<evidence type="ECO:0000256" key="9">
    <source>
        <dbReference type="RuleBase" id="RU000577"/>
    </source>
</evidence>
<keyword evidence="3 9" id="KW-0235">DNA replication</keyword>
<evidence type="ECO:0000256" key="2">
    <source>
        <dbReference type="ARBA" id="ARBA00022490"/>
    </source>
</evidence>